<comment type="caution">
    <text evidence="1">The sequence shown here is derived from an EMBL/GenBank/DDBJ whole genome shotgun (WGS) entry which is preliminary data.</text>
</comment>
<feature type="non-terminal residue" evidence="1">
    <location>
        <position position="1"/>
    </location>
</feature>
<evidence type="ECO:0000313" key="2">
    <source>
        <dbReference type="Proteomes" id="UP000789920"/>
    </source>
</evidence>
<reference evidence="1" key="1">
    <citation type="submission" date="2021-06" db="EMBL/GenBank/DDBJ databases">
        <authorList>
            <person name="Kallberg Y."/>
            <person name="Tangrot J."/>
            <person name="Rosling A."/>
        </authorList>
    </citation>
    <scope>NUCLEOTIDE SEQUENCE</scope>
    <source>
        <strain evidence="1">MA461A</strain>
    </source>
</reference>
<proteinExistence type="predicted"/>
<dbReference type="Proteomes" id="UP000789920">
    <property type="component" value="Unassembled WGS sequence"/>
</dbReference>
<dbReference type="EMBL" id="CAJVQC010098491">
    <property type="protein sequence ID" value="CAG8830091.1"/>
    <property type="molecule type" value="Genomic_DNA"/>
</dbReference>
<organism evidence="1 2">
    <name type="scientific">Racocetra persica</name>
    <dbReference type="NCBI Taxonomy" id="160502"/>
    <lineage>
        <taxon>Eukaryota</taxon>
        <taxon>Fungi</taxon>
        <taxon>Fungi incertae sedis</taxon>
        <taxon>Mucoromycota</taxon>
        <taxon>Glomeromycotina</taxon>
        <taxon>Glomeromycetes</taxon>
        <taxon>Diversisporales</taxon>
        <taxon>Gigasporaceae</taxon>
        <taxon>Racocetra</taxon>
    </lineage>
</organism>
<sequence>LPTRCWTVLEKEQMLNETKEQMWNQTLENTYKNWFYEAWGFKEGK</sequence>
<evidence type="ECO:0000313" key="1">
    <source>
        <dbReference type="EMBL" id="CAG8830091.1"/>
    </source>
</evidence>
<keyword evidence="2" id="KW-1185">Reference proteome</keyword>
<name>A0ACA9S731_9GLOM</name>
<protein>
    <submittedName>
        <fullName evidence="1">36195_t:CDS:1</fullName>
    </submittedName>
</protein>
<feature type="non-terminal residue" evidence="1">
    <location>
        <position position="45"/>
    </location>
</feature>
<accession>A0ACA9S731</accession>
<gene>
    <name evidence="1" type="ORF">RPERSI_LOCUS27691</name>
</gene>